<dbReference type="AlphaFoldDB" id="A0A1M4TFU8"/>
<keyword evidence="4 7" id="KW-0547">Nucleotide-binding</keyword>
<dbReference type="PANTHER" id="PTHR23090:SF9">
    <property type="entry name" value="GLUTAMINE-DEPENDENT NAD(+) SYNTHETASE"/>
    <property type="match status" value="1"/>
</dbReference>
<keyword evidence="5 7" id="KW-0067">ATP-binding</keyword>
<dbReference type="NCBIfam" id="NF010588">
    <property type="entry name" value="PRK13981.1"/>
    <property type="match status" value="1"/>
</dbReference>
<feature type="domain" description="CN hydrolase" evidence="10">
    <location>
        <begin position="4"/>
        <end position="244"/>
    </location>
</feature>
<feature type="binding site" evidence="7">
    <location>
        <position position="466"/>
    </location>
    <ligand>
        <name>deamido-NAD(+)</name>
        <dbReference type="ChEBI" id="CHEBI:58437"/>
        <note>ligand shared between two neighboring subunits</note>
    </ligand>
</feature>
<evidence type="ECO:0000256" key="8">
    <source>
        <dbReference type="PIRNR" id="PIRNR006630"/>
    </source>
</evidence>
<dbReference type="HAMAP" id="MF_02090">
    <property type="entry name" value="NadE_glutamine_dep"/>
    <property type="match status" value="1"/>
</dbReference>
<comment type="pathway">
    <text evidence="1 7 8">Cofactor biosynthesis; NAD(+) biosynthesis; NAD(+) from deamido-NAD(+) (L-Gln route): step 1/1.</text>
</comment>
<evidence type="ECO:0000313" key="11">
    <source>
        <dbReference type="EMBL" id="SHE43382.1"/>
    </source>
</evidence>
<dbReference type="Gene3D" id="3.40.50.620">
    <property type="entry name" value="HUPs"/>
    <property type="match status" value="1"/>
</dbReference>
<dbReference type="Proteomes" id="UP000184295">
    <property type="component" value="Unassembled WGS sequence"/>
</dbReference>
<evidence type="ECO:0000256" key="9">
    <source>
        <dbReference type="RuleBase" id="RU003811"/>
    </source>
</evidence>
<evidence type="ECO:0000256" key="3">
    <source>
        <dbReference type="ARBA" id="ARBA00022598"/>
    </source>
</evidence>
<dbReference type="FunFam" id="3.40.50.620:FF:000106">
    <property type="entry name" value="Glutamine-dependent NAD(+) synthetase"/>
    <property type="match status" value="1"/>
</dbReference>
<dbReference type="InterPro" id="IPR003010">
    <property type="entry name" value="C-N_Hydrolase"/>
</dbReference>
<dbReference type="GO" id="GO:0008795">
    <property type="term" value="F:NAD+ synthase activity"/>
    <property type="evidence" value="ECO:0007669"/>
    <property type="project" value="UniProtKB-UniRule"/>
</dbReference>
<dbReference type="PROSITE" id="PS50263">
    <property type="entry name" value="CN_HYDROLASE"/>
    <property type="match status" value="1"/>
</dbReference>
<gene>
    <name evidence="7" type="primary">nadE</name>
    <name evidence="11" type="ORF">SAMN02745225_00598</name>
</gene>
<dbReference type="InterPro" id="IPR022310">
    <property type="entry name" value="NAD/GMP_synthase"/>
</dbReference>
<evidence type="ECO:0000256" key="2">
    <source>
        <dbReference type="ARBA" id="ARBA00007145"/>
    </source>
</evidence>
<dbReference type="PANTHER" id="PTHR23090">
    <property type="entry name" value="NH 3 /GLUTAMINE-DEPENDENT NAD + SYNTHETASE"/>
    <property type="match status" value="1"/>
</dbReference>
<dbReference type="GO" id="GO:0009435">
    <property type="term" value="P:NAD+ biosynthetic process"/>
    <property type="evidence" value="ECO:0007669"/>
    <property type="project" value="UniProtKB-UniRule"/>
</dbReference>
<dbReference type="CDD" id="cd00553">
    <property type="entry name" value="NAD_synthase"/>
    <property type="match status" value="1"/>
</dbReference>
<feature type="binding site" evidence="7">
    <location>
        <position position="180"/>
    </location>
    <ligand>
        <name>L-glutamine</name>
        <dbReference type="ChEBI" id="CHEBI:58359"/>
    </ligand>
</feature>
<feature type="binding site" evidence="7">
    <location>
        <position position="116"/>
    </location>
    <ligand>
        <name>L-glutamine</name>
        <dbReference type="ChEBI" id="CHEBI:58359"/>
    </ligand>
</feature>
<keyword evidence="12" id="KW-1185">Reference proteome</keyword>
<keyword evidence="3 7" id="KW-0436">Ligase</keyword>
<evidence type="ECO:0000256" key="5">
    <source>
        <dbReference type="ARBA" id="ARBA00022840"/>
    </source>
</evidence>
<reference evidence="12" key="1">
    <citation type="submission" date="2016-11" db="EMBL/GenBank/DDBJ databases">
        <authorList>
            <person name="Varghese N."/>
            <person name="Submissions S."/>
        </authorList>
    </citation>
    <scope>NUCLEOTIDE SEQUENCE [LARGE SCALE GENOMIC DNA]</scope>
    <source>
        <strain evidence="12">DSM 19514</strain>
    </source>
</reference>
<feature type="binding site" evidence="7">
    <location>
        <position position="437"/>
    </location>
    <ligand>
        <name>deamido-NAD(+)</name>
        <dbReference type="ChEBI" id="CHEBI:58437"/>
        <note>ligand shared between two neighboring subunits</note>
    </ligand>
</feature>
<comment type="similarity">
    <text evidence="2 7 8">In the C-terminal section; belongs to the NAD synthetase family.</text>
</comment>
<comment type="caution">
    <text evidence="7">Lacks conserved residue(s) required for the propagation of feature annotation.</text>
</comment>
<name>A0A1M4TFU8_9ACTN</name>
<dbReference type="EC" id="6.3.5.1" evidence="7 8"/>
<dbReference type="OrthoDB" id="9760188at2"/>
<evidence type="ECO:0000259" key="10">
    <source>
        <dbReference type="PROSITE" id="PS50263"/>
    </source>
</evidence>
<comment type="function">
    <text evidence="7">Catalyzes the ATP-dependent amidation of deamido-NAD to form NAD. Uses L-glutamine as a nitrogen source.</text>
</comment>
<dbReference type="GO" id="GO:0005524">
    <property type="term" value="F:ATP binding"/>
    <property type="evidence" value="ECO:0007669"/>
    <property type="project" value="UniProtKB-UniRule"/>
</dbReference>
<sequence>MRVLRLGMAQLNFEVGAIDANLSKIERALAEAKRLNSELVIFPELSLTGYPPEDLVLKPRFVQANLDALAAVTAMTKDIAVVVGFVDRSDDLYNAAAFISDAKIQGVFHKQILPNYGVFDELRYFRPGRKEPEVILYGDVRIGVTICEDIWSPYGPMAAYSSGQVDVVVNINASPFAQGKQLQREKMLSTRAADGSLSIAYVNMVGGQDELVFDGSSVVYNHFGELIGSCGRFSEEVTSFDLFLPERFRKRLVDPRGNYRFEQCRLNEIRVRRTVSPVSDPHLDSYHLYDQKRHVIRPLIYHGQVSQDSERGYLASLPSKVDLGYFDASESYPAIVLGTRDYVEKNGFESVMVGLSGGVDSALVLTVAVDALGASRVKAIGMPTRYSSTASVSDAVEICKNLGTDFELVSIDDVFQSYLDLLASHLGESPGGITEENLQSRVRGTLLMALSNYQGALVLTTGNKSELATGYSTLYGDTAGGFAVIKDVPKTHVYELCNYRNQLAGYDLIPKSILNKPPSAELRPNQRDDDTLPSYDILDPILFRLIDLDMARSEVIELGYDPETVEKVASLIDRSEYKRRQAPPGVRLTNKGFGKDRRFPITNGFR</sequence>
<proteinExistence type="inferred from homology"/>
<dbReference type="UniPathway" id="UPA00253">
    <property type="reaction ID" value="UER00334"/>
</dbReference>
<comment type="similarity">
    <text evidence="9">Belongs to the NAD synthetase family.</text>
</comment>
<dbReference type="Pfam" id="PF02540">
    <property type="entry name" value="NAD_synthase"/>
    <property type="match status" value="1"/>
</dbReference>
<dbReference type="GO" id="GO:0004359">
    <property type="term" value="F:glutaminase activity"/>
    <property type="evidence" value="ECO:0007669"/>
    <property type="project" value="InterPro"/>
</dbReference>
<evidence type="ECO:0000313" key="12">
    <source>
        <dbReference type="Proteomes" id="UP000184295"/>
    </source>
</evidence>
<dbReference type="SUPFAM" id="SSF56317">
    <property type="entry name" value="Carbon-nitrogen hydrolase"/>
    <property type="match status" value="1"/>
</dbReference>
<dbReference type="PIRSF" id="PIRSF006630">
    <property type="entry name" value="NADS_GAT"/>
    <property type="match status" value="1"/>
</dbReference>
<feature type="binding site" evidence="7">
    <location>
        <begin position="354"/>
        <end position="361"/>
    </location>
    <ligand>
        <name>ATP</name>
        <dbReference type="ChEBI" id="CHEBI:30616"/>
    </ligand>
</feature>
<dbReference type="SUPFAM" id="SSF52402">
    <property type="entry name" value="Adenine nucleotide alpha hydrolases-like"/>
    <property type="match status" value="1"/>
</dbReference>
<evidence type="ECO:0000256" key="1">
    <source>
        <dbReference type="ARBA" id="ARBA00005188"/>
    </source>
</evidence>
<dbReference type="GO" id="GO:0005737">
    <property type="term" value="C:cytoplasm"/>
    <property type="evidence" value="ECO:0007669"/>
    <property type="project" value="InterPro"/>
</dbReference>
<feature type="active site" description="Proton acceptor; for glutaminase activity" evidence="7">
    <location>
        <position position="44"/>
    </location>
</feature>
<dbReference type="NCBIfam" id="TIGR00552">
    <property type="entry name" value="nadE"/>
    <property type="match status" value="1"/>
</dbReference>
<dbReference type="Gene3D" id="3.60.110.10">
    <property type="entry name" value="Carbon-nitrogen hydrolase"/>
    <property type="match status" value="1"/>
</dbReference>
<feature type="binding site" evidence="7">
    <location>
        <position position="174"/>
    </location>
    <ligand>
        <name>L-glutamine</name>
        <dbReference type="ChEBI" id="CHEBI:58359"/>
    </ligand>
</feature>
<feature type="binding site" evidence="7">
    <location>
        <position position="578"/>
    </location>
    <ligand>
        <name>deamido-NAD(+)</name>
        <dbReference type="ChEBI" id="CHEBI:58437"/>
        <note>ligand shared between two neighboring subunits</note>
    </ligand>
</feature>
<feature type="active site" description="For glutaminase activity" evidence="7">
    <location>
        <position position="110"/>
    </location>
</feature>
<dbReference type="InterPro" id="IPR014445">
    <property type="entry name" value="Gln-dep_NAD_synthase"/>
</dbReference>
<evidence type="ECO:0000256" key="7">
    <source>
        <dbReference type="HAMAP-Rule" id="MF_02090"/>
    </source>
</evidence>
<feature type="active site" description="Nucleophile; for glutaminase activity" evidence="7">
    <location>
        <position position="147"/>
    </location>
</feature>
<dbReference type="InterPro" id="IPR014729">
    <property type="entry name" value="Rossmann-like_a/b/a_fold"/>
</dbReference>
<dbReference type="InterPro" id="IPR036526">
    <property type="entry name" value="C-N_Hydrolase_sf"/>
</dbReference>
<keyword evidence="6 7" id="KW-0520">NAD</keyword>
<organism evidence="11 12">
    <name type="scientific">Ferrithrix thermotolerans DSM 19514</name>
    <dbReference type="NCBI Taxonomy" id="1121881"/>
    <lineage>
        <taxon>Bacteria</taxon>
        <taxon>Bacillati</taxon>
        <taxon>Actinomycetota</taxon>
        <taxon>Acidimicrobiia</taxon>
        <taxon>Acidimicrobiales</taxon>
        <taxon>Acidimicrobiaceae</taxon>
        <taxon>Ferrithrix</taxon>
    </lineage>
</organism>
<evidence type="ECO:0000256" key="4">
    <source>
        <dbReference type="ARBA" id="ARBA00022741"/>
    </source>
</evidence>
<accession>A0A1M4TFU8</accession>
<dbReference type="InterPro" id="IPR003694">
    <property type="entry name" value="NAD_synthase"/>
</dbReference>
<dbReference type="GO" id="GO:0003952">
    <property type="term" value="F:NAD+ synthase (glutamine-hydrolyzing) activity"/>
    <property type="evidence" value="ECO:0007669"/>
    <property type="project" value="UniProtKB-UniRule"/>
</dbReference>
<dbReference type="CDD" id="cd07570">
    <property type="entry name" value="GAT_Gln-NAD-synth"/>
    <property type="match status" value="1"/>
</dbReference>
<feature type="binding site" evidence="7">
    <location>
        <position position="461"/>
    </location>
    <ligand>
        <name>ATP</name>
        <dbReference type="ChEBI" id="CHEBI:30616"/>
    </ligand>
</feature>
<comment type="catalytic activity">
    <reaction evidence="7 8">
        <text>deamido-NAD(+) + L-glutamine + ATP + H2O = L-glutamate + AMP + diphosphate + NAD(+) + H(+)</text>
        <dbReference type="Rhea" id="RHEA:24384"/>
        <dbReference type="ChEBI" id="CHEBI:15377"/>
        <dbReference type="ChEBI" id="CHEBI:15378"/>
        <dbReference type="ChEBI" id="CHEBI:29985"/>
        <dbReference type="ChEBI" id="CHEBI:30616"/>
        <dbReference type="ChEBI" id="CHEBI:33019"/>
        <dbReference type="ChEBI" id="CHEBI:57540"/>
        <dbReference type="ChEBI" id="CHEBI:58359"/>
        <dbReference type="ChEBI" id="CHEBI:58437"/>
        <dbReference type="ChEBI" id="CHEBI:456215"/>
        <dbReference type="EC" id="6.3.5.1"/>
    </reaction>
</comment>
<dbReference type="EMBL" id="FQUL01000005">
    <property type="protein sequence ID" value="SHE43382.1"/>
    <property type="molecule type" value="Genomic_DNA"/>
</dbReference>
<protein>
    <recommendedName>
        <fullName evidence="7 8">Glutamine-dependent NAD(+) synthetase</fullName>
        <ecNumber evidence="7 8">6.3.5.1</ecNumber>
    </recommendedName>
    <alternativeName>
        <fullName evidence="7 8">NAD(+) synthase [glutamine-hydrolyzing]</fullName>
    </alternativeName>
</protein>
<dbReference type="RefSeq" id="WP_072788601.1">
    <property type="nucleotide sequence ID" value="NZ_FQUL01000005.1"/>
</dbReference>
<dbReference type="Pfam" id="PF00795">
    <property type="entry name" value="CN_hydrolase"/>
    <property type="match status" value="1"/>
</dbReference>
<evidence type="ECO:0000256" key="6">
    <source>
        <dbReference type="ARBA" id="ARBA00023027"/>
    </source>
</evidence>
<dbReference type="STRING" id="1121881.SAMN02745225_00598"/>